<evidence type="ECO:0000259" key="4">
    <source>
        <dbReference type="PROSITE" id="PS52004"/>
    </source>
</evidence>
<dbReference type="SUPFAM" id="SSF53901">
    <property type="entry name" value="Thiolase-like"/>
    <property type="match status" value="1"/>
</dbReference>
<dbReference type="PANTHER" id="PTHR43775:SF18">
    <property type="entry name" value="ENZYME, PUTATIVE (JCVI)-RELATED"/>
    <property type="match status" value="1"/>
</dbReference>
<organism evidence="5 6">
    <name type="scientific">Pseudoneurospora amorphoporcata</name>
    <dbReference type="NCBI Taxonomy" id="241081"/>
    <lineage>
        <taxon>Eukaryota</taxon>
        <taxon>Fungi</taxon>
        <taxon>Dikarya</taxon>
        <taxon>Ascomycota</taxon>
        <taxon>Pezizomycotina</taxon>
        <taxon>Sordariomycetes</taxon>
        <taxon>Sordariomycetidae</taxon>
        <taxon>Sordariales</taxon>
        <taxon>Sordariaceae</taxon>
        <taxon>Pseudoneurospora</taxon>
    </lineage>
</organism>
<dbReference type="Proteomes" id="UP001303222">
    <property type="component" value="Unassembled WGS sequence"/>
</dbReference>
<dbReference type="InterPro" id="IPR016039">
    <property type="entry name" value="Thiolase-like"/>
</dbReference>
<sequence>MSTSTQPYKQDPIAIIGFACRLPGGNHSPGKLWDFLEQGKVASNNVPKSRFNVDAHYDGSHKPGTMRPPGGMFLDDSVSLECFDAPFFSLSGADATALDPNQRQLLEVVYEGLENAGIPLETIDGRPVACFVASFASDYGDMQNRDPEDFPPNIGIGVGRAIQANRISHFLNIKGPSVTLDTGCSGSLVGLDMAARALQTGQATAAIVASSNLFLNPHHVVDNRGTMGKAHSPSGLCHTFDALADGYIKAEGVGCVIVKRLSDAVRDRDPIRAVVLGTAANSNGRANGISSPSAEAQAAAIRAAYQNAGISDLNDTQYLECHGTGTPAGDPTEIRGVGDTFASTRDPDKPLIIGSVKGNVDHAEPVAGLSALIKTILAIEYGANAHAIVQEADMEHRGHYINSIFPTDEAGVLGNSETAKVDKPHTIVLSANDASSLKSNIQSLINHLGNPRVRLRLPDLAYTISERRTHLWHRAFVTTRTTKIQAIDFTIGKKADEIPKIGFVFTGQGAQWPQMGKQLLEFFPWIRSILDELDAVLLSHGHCPQSRG</sequence>
<evidence type="ECO:0000313" key="6">
    <source>
        <dbReference type="Proteomes" id="UP001303222"/>
    </source>
</evidence>
<dbReference type="InterPro" id="IPR016035">
    <property type="entry name" value="Acyl_Trfase/lysoPLipase"/>
</dbReference>
<dbReference type="PROSITE" id="PS52004">
    <property type="entry name" value="KS3_2"/>
    <property type="match status" value="1"/>
</dbReference>
<dbReference type="SMART" id="SM00825">
    <property type="entry name" value="PKS_KS"/>
    <property type="match status" value="1"/>
</dbReference>
<dbReference type="Pfam" id="PF22621">
    <property type="entry name" value="CurL-like_PKS_C"/>
    <property type="match status" value="1"/>
</dbReference>
<dbReference type="InterPro" id="IPR014030">
    <property type="entry name" value="Ketoacyl_synth_N"/>
</dbReference>
<proteinExistence type="inferred from homology"/>
<dbReference type="InterPro" id="IPR020841">
    <property type="entry name" value="PKS_Beta-ketoAc_synthase_dom"/>
</dbReference>
<protein>
    <submittedName>
        <fullName evidence="5">Thiolase-like protein</fullName>
    </submittedName>
</protein>
<feature type="domain" description="Ketosynthase family 3 (KS3)" evidence="4">
    <location>
        <begin position="10"/>
        <end position="423"/>
    </location>
</feature>
<dbReference type="Gene3D" id="3.30.70.3290">
    <property type="match status" value="1"/>
</dbReference>
<keyword evidence="3" id="KW-0808">Transferase</keyword>
<dbReference type="PANTHER" id="PTHR43775">
    <property type="entry name" value="FATTY ACID SYNTHASE"/>
    <property type="match status" value="1"/>
</dbReference>
<dbReference type="InterPro" id="IPR050091">
    <property type="entry name" value="PKS_NRPS_Biosynth_Enz"/>
</dbReference>
<dbReference type="Gene3D" id="3.40.47.10">
    <property type="match status" value="1"/>
</dbReference>
<keyword evidence="1" id="KW-0596">Phosphopantetheine</keyword>
<evidence type="ECO:0000313" key="5">
    <source>
        <dbReference type="EMBL" id="KAK3949214.1"/>
    </source>
</evidence>
<dbReference type="InterPro" id="IPR014031">
    <property type="entry name" value="Ketoacyl_synth_C"/>
</dbReference>
<comment type="similarity">
    <text evidence="3">Belongs to the thiolase-like superfamily. Beta-ketoacyl-ACP synthases family.</text>
</comment>
<gene>
    <name evidence="5" type="ORF">QBC32DRAFT_379260</name>
</gene>
<dbReference type="InterPro" id="IPR001227">
    <property type="entry name" value="Ac_transferase_dom_sf"/>
</dbReference>
<keyword evidence="6" id="KW-1185">Reference proteome</keyword>
<reference evidence="5" key="2">
    <citation type="submission" date="2023-06" db="EMBL/GenBank/DDBJ databases">
        <authorList>
            <consortium name="Lawrence Berkeley National Laboratory"/>
            <person name="Mondo S.J."/>
            <person name="Hensen N."/>
            <person name="Bonometti L."/>
            <person name="Westerberg I."/>
            <person name="Brannstrom I.O."/>
            <person name="Guillou S."/>
            <person name="Cros-Aarteil S."/>
            <person name="Calhoun S."/>
            <person name="Haridas S."/>
            <person name="Kuo A."/>
            <person name="Pangilinan J."/>
            <person name="Riley R."/>
            <person name="Labutti K."/>
            <person name="Andreopoulos B."/>
            <person name="Lipzen A."/>
            <person name="Chen C."/>
            <person name="Yanf M."/>
            <person name="Daum C."/>
            <person name="Ng V."/>
            <person name="Clum A."/>
            <person name="Steindorff A."/>
            <person name="Ohm R."/>
            <person name="Martin F."/>
            <person name="Silar P."/>
            <person name="Natvig D."/>
            <person name="Lalanne C."/>
            <person name="Gautier V."/>
            <person name="Ament-Velasquez S.L."/>
            <person name="Kruys A."/>
            <person name="Hutchinson M.I."/>
            <person name="Powell A.J."/>
            <person name="Barry K."/>
            <person name="Miller A.N."/>
            <person name="Grigoriev I.V."/>
            <person name="Debuchy R."/>
            <person name="Gladieux P."/>
            <person name="Thoren M.H."/>
            <person name="Johannesson H."/>
        </authorList>
    </citation>
    <scope>NUCLEOTIDE SEQUENCE</scope>
    <source>
        <strain evidence="5">CBS 626.80</strain>
    </source>
</reference>
<dbReference type="GO" id="GO:0044550">
    <property type="term" value="P:secondary metabolite biosynthetic process"/>
    <property type="evidence" value="ECO:0007669"/>
    <property type="project" value="TreeGrafter"/>
</dbReference>
<dbReference type="CDD" id="cd00833">
    <property type="entry name" value="PKS"/>
    <property type="match status" value="1"/>
</dbReference>
<evidence type="ECO:0000256" key="3">
    <source>
        <dbReference type="RuleBase" id="RU003694"/>
    </source>
</evidence>
<reference evidence="5" key="1">
    <citation type="journal article" date="2023" name="Mol. Phylogenet. Evol.">
        <title>Genome-scale phylogeny and comparative genomics of the fungal order Sordariales.</title>
        <authorList>
            <person name="Hensen N."/>
            <person name="Bonometti L."/>
            <person name="Westerberg I."/>
            <person name="Brannstrom I.O."/>
            <person name="Guillou S."/>
            <person name="Cros-Aarteil S."/>
            <person name="Calhoun S."/>
            <person name="Haridas S."/>
            <person name="Kuo A."/>
            <person name="Mondo S."/>
            <person name="Pangilinan J."/>
            <person name="Riley R."/>
            <person name="LaButti K."/>
            <person name="Andreopoulos B."/>
            <person name="Lipzen A."/>
            <person name="Chen C."/>
            <person name="Yan M."/>
            <person name="Daum C."/>
            <person name="Ng V."/>
            <person name="Clum A."/>
            <person name="Steindorff A."/>
            <person name="Ohm R.A."/>
            <person name="Martin F."/>
            <person name="Silar P."/>
            <person name="Natvig D.O."/>
            <person name="Lalanne C."/>
            <person name="Gautier V."/>
            <person name="Ament-Velasquez S.L."/>
            <person name="Kruys A."/>
            <person name="Hutchinson M.I."/>
            <person name="Powell A.J."/>
            <person name="Barry K."/>
            <person name="Miller A.N."/>
            <person name="Grigoriev I.V."/>
            <person name="Debuchy R."/>
            <person name="Gladieux P."/>
            <person name="Hiltunen Thoren M."/>
            <person name="Johannesson H."/>
        </authorList>
    </citation>
    <scope>NUCLEOTIDE SEQUENCE</scope>
    <source>
        <strain evidence="5">CBS 626.80</strain>
    </source>
</reference>
<accession>A0AAN6NQD9</accession>
<comment type="caution">
    <text evidence="5">The sequence shown here is derived from an EMBL/GenBank/DDBJ whole genome shotgun (WGS) entry which is preliminary data.</text>
</comment>
<keyword evidence="2" id="KW-0597">Phosphoprotein</keyword>
<dbReference type="Pfam" id="PF02801">
    <property type="entry name" value="Ketoacyl-synt_C"/>
    <property type="match status" value="1"/>
</dbReference>
<dbReference type="Gene3D" id="3.40.366.10">
    <property type="entry name" value="Malonyl-Coenzyme A Acyl Carrier Protein, domain 2"/>
    <property type="match status" value="1"/>
</dbReference>
<dbReference type="GO" id="GO:0004312">
    <property type="term" value="F:fatty acid synthase activity"/>
    <property type="evidence" value="ECO:0007669"/>
    <property type="project" value="TreeGrafter"/>
</dbReference>
<dbReference type="AlphaFoldDB" id="A0AAN6NQD9"/>
<evidence type="ECO:0000256" key="2">
    <source>
        <dbReference type="ARBA" id="ARBA00022553"/>
    </source>
</evidence>
<dbReference type="GO" id="GO:0006633">
    <property type="term" value="P:fatty acid biosynthetic process"/>
    <property type="evidence" value="ECO:0007669"/>
    <property type="project" value="TreeGrafter"/>
</dbReference>
<dbReference type="EMBL" id="MU859224">
    <property type="protein sequence ID" value="KAK3949214.1"/>
    <property type="molecule type" value="Genomic_DNA"/>
</dbReference>
<dbReference type="Pfam" id="PF00109">
    <property type="entry name" value="ketoacyl-synt"/>
    <property type="match status" value="1"/>
</dbReference>
<evidence type="ECO:0000256" key="1">
    <source>
        <dbReference type="ARBA" id="ARBA00022450"/>
    </source>
</evidence>
<dbReference type="SUPFAM" id="SSF52151">
    <property type="entry name" value="FabD/lysophospholipase-like"/>
    <property type="match status" value="1"/>
</dbReference>
<name>A0AAN6NQD9_9PEZI</name>